<evidence type="ECO:0000313" key="3">
    <source>
        <dbReference type="Proteomes" id="UP000527355"/>
    </source>
</evidence>
<dbReference type="EMBL" id="JABWUV010000003">
    <property type="protein sequence ID" value="KAF6368999.1"/>
    <property type="molecule type" value="Genomic_DNA"/>
</dbReference>
<accession>A0A7J7Z4F8</accession>
<feature type="compositionally biased region" description="Pro residues" evidence="1">
    <location>
        <begin position="94"/>
        <end position="108"/>
    </location>
</feature>
<keyword evidence="3" id="KW-1185">Reference proteome</keyword>
<comment type="caution">
    <text evidence="2">The sequence shown here is derived from an EMBL/GenBank/DDBJ whole genome shotgun (WGS) entry which is preliminary data.</text>
</comment>
<dbReference type="Proteomes" id="UP000527355">
    <property type="component" value="Unassembled WGS sequence"/>
</dbReference>
<sequence length="128" mass="13916">MLRLRVLDAGNSRAGTGPLPPRPGAKPARQPRRPAFTAPSFRPACPAPCAHRVISRSRRRRQDVRDATRRRSSVRRSAGSPSPLAGREVSMGHPLPPPLPPPPPPPPSAVSMARRRRRSASSVTQVHK</sequence>
<feature type="compositionally biased region" description="Basic residues" evidence="1">
    <location>
        <begin position="53"/>
        <end position="62"/>
    </location>
</feature>
<feature type="region of interest" description="Disordered" evidence="1">
    <location>
        <begin position="1"/>
        <end position="128"/>
    </location>
</feature>
<proteinExistence type="predicted"/>
<organism evidence="2 3">
    <name type="scientific">Myotis myotis</name>
    <name type="common">Greater mouse-eared bat</name>
    <name type="synonym">Vespertilio myotis</name>
    <dbReference type="NCBI Taxonomy" id="51298"/>
    <lineage>
        <taxon>Eukaryota</taxon>
        <taxon>Metazoa</taxon>
        <taxon>Chordata</taxon>
        <taxon>Craniata</taxon>
        <taxon>Vertebrata</taxon>
        <taxon>Euteleostomi</taxon>
        <taxon>Mammalia</taxon>
        <taxon>Eutheria</taxon>
        <taxon>Laurasiatheria</taxon>
        <taxon>Chiroptera</taxon>
        <taxon>Yangochiroptera</taxon>
        <taxon>Vespertilionidae</taxon>
        <taxon>Myotis</taxon>
    </lineage>
</organism>
<evidence type="ECO:0000256" key="1">
    <source>
        <dbReference type="SAM" id="MobiDB-lite"/>
    </source>
</evidence>
<protein>
    <submittedName>
        <fullName evidence="2">Uncharacterized protein</fullName>
    </submittedName>
</protein>
<evidence type="ECO:0000313" key="2">
    <source>
        <dbReference type="EMBL" id="KAF6368999.1"/>
    </source>
</evidence>
<name>A0A7J7Z4F8_MYOMY</name>
<dbReference type="AlphaFoldDB" id="A0A7J7Z4F8"/>
<gene>
    <name evidence="2" type="ORF">mMyoMyo1_010406</name>
</gene>
<reference evidence="2 3" key="1">
    <citation type="journal article" date="2020" name="Nature">
        <title>Six reference-quality genomes reveal evolution of bat adaptations.</title>
        <authorList>
            <person name="Jebb D."/>
            <person name="Huang Z."/>
            <person name="Pippel M."/>
            <person name="Hughes G.M."/>
            <person name="Lavrichenko K."/>
            <person name="Devanna P."/>
            <person name="Winkler S."/>
            <person name="Jermiin L.S."/>
            <person name="Skirmuntt E.C."/>
            <person name="Katzourakis A."/>
            <person name="Burkitt-Gray L."/>
            <person name="Ray D.A."/>
            <person name="Sullivan K.A.M."/>
            <person name="Roscito J.G."/>
            <person name="Kirilenko B.M."/>
            <person name="Davalos L.M."/>
            <person name="Corthals A.P."/>
            <person name="Power M.L."/>
            <person name="Jones G."/>
            <person name="Ransome R.D."/>
            <person name="Dechmann D.K.N."/>
            <person name="Locatelli A.G."/>
            <person name="Puechmaille S.J."/>
            <person name="Fedrigo O."/>
            <person name="Jarvis E.D."/>
            <person name="Hiller M."/>
            <person name="Vernes S.C."/>
            <person name="Myers E.W."/>
            <person name="Teeling E.C."/>
        </authorList>
    </citation>
    <scope>NUCLEOTIDE SEQUENCE [LARGE SCALE GENOMIC DNA]</scope>
    <source>
        <strain evidence="2">MMyoMyo1</strain>
        <tissue evidence="2">Flight muscle</tissue>
    </source>
</reference>